<accession>A0ABS6MPP4</accession>
<dbReference type="InterPro" id="IPR030673">
    <property type="entry name" value="PyroPPase_GppA_Ppx"/>
</dbReference>
<evidence type="ECO:0000259" key="2">
    <source>
        <dbReference type="Pfam" id="PF21447"/>
    </source>
</evidence>
<dbReference type="PIRSF" id="PIRSF001267">
    <property type="entry name" value="Pyrophosphatase_GppA_Ppx"/>
    <property type="match status" value="1"/>
</dbReference>
<evidence type="ECO:0000313" key="3">
    <source>
        <dbReference type="EMBL" id="MBV2130788.1"/>
    </source>
</evidence>
<dbReference type="InterPro" id="IPR048950">
    <property type="entry name" value="Ppx_GppA_C"/>
</dbReference>
<gene>
    <name evidence="3" type="ORF">KQY15_16955</name>
</gene>
<evidence type="ECO:0000313" key="4">
    <source>
        <dbReference type="Proteomes" id="UP000704611"/>
    </source>
</evidence>
<dbReference type="Pfam" id="PF02541">
    <property type="entry name" value="Ppx-GppA"/>
    <property type="match status" value="1"/>
</dbReference>
<protein>
    <submittedName>
        <fullName evidence="3">Exopolyphosphatase</fullName>
    </submittedName>
</protein>
<organism evidence="3 4">
    <name type="scientific">Arsukibacterium indicum</name>
    <dbReference type="NCBI Taxonomy" id="2848612"/>
    <lineage>
        <taxon>Bacteria</taxon>
        <taxon>Pseudomonadati</taxon>
        <taxon>Pseudomonadota</taxon>
        <taxon>Gammaproteobacteria</taxon>
        <taxon>Chromatiales</taxon>
        <taxon>Chromatiaceae</taxon>
        <taxon>Arsukibacterium</taxon>
    </lineage>
</organism>
<dbReference type="Pfam" id="PF21447">
    <property type="entry name" value="Ppx-GppA_III"/>
    <property type="match status" value="1"/>
</dbReference>
<dbReference type="PANTHER" id="PTHR30005">
    <property type="entry name" value="EXOPOLYPHOSPHATASE"/>
    <property type="match status" value="1"/>
</dbReference>
<feature type="domain" description="Ppx/GppA phosphatase N-terminal" evidence="1">
    <location>
        <begin position="28"/>
        <end position="309"/>
    </location>
</feature>
<feature type="domain" description="Ppx/GppA phosphatase C-terminal" evidence="2">
    <location>
        <begin position="316"/>
        <end position="489"/>
    </location>
</feature>
<dbReference type="Proteomes" id="UP000704611">
    <property type="component" value="Unassembled WGS sequence"/>
</dbReference>
<keyword evidence="4" id="KW-1185">Reference proteome</keyword>
<proteinExistence type="predicted"/>
<evidence type="ECO:0000259" key="1">
    <source>
        <dbReference type="Pfam" id="PF02541"/>
    </source>
</evidence>
<dbReference type="RefSeq" id="WP_217671096.1">
    <property type="nucleotide sequence ID" value="NZ_JAHRID010000009.1"/>
</dbReference>
<sequence length="510" mass="57093">MTESEQTAASNADYMAAVDLGSNSFHMVIARVNDGSLQLLHREKQKVQLAEGLNDELVLSEEAIERGLQVLAQFADTLQPFAPNAVRVIATYTLRRARNAATFLRRAKVVFPFPIEVISGQEEARFIYQGVAHFEHFSAKRLVIDIGGGSTEFAIGEGLQPLRLSSRNMGCVSYGQSHFAQGKISPRRFERAILQAEQELEPIVSSFRTAGWQQAVGTSGTVKTIKDVISGLGWNSSSMRLNDLTALKNHLLQYQHATELTLSGLTDDRKLLLCPGLAILIGAFNMLQIDELVYVDAALREGVLYEMSDRLQHHDIREHTISSMMRRYSVDEAQTLRVQHTAQSLFNQVQDAWLLTDDDGLLLSFACRVYEIGLHINSSGIQKHSAYILQNANLPGFNQEQQQLLSCLVRFHRRKIRADEIPIFSLYQLPQVINLLVLLRLSVLLNQKRRDDFVPEITASASAQQLQLGLPPEWLMQQSVLAADLQLEQKALKKIAFRLDCPGLTETAAF</sequence>
<reference evidence="3 4" key="1">
    <citation type="submission" date="2021-06" db="EMBL/GenBank/DDBJ databases">
        <title>Rheinheimera indica sp. nov., isolated from deep-sea sediment.</title>
        <authorList>
            <person name="Wang Z."/>
            <person name="Zhang X.-Y."/>
        </authorList>
    </citation>
    <scope>NUCLEOTIDE SEQUENCE [LARGE SCALE GENOMIC DNA]</scope>
    <source>
        <strain evidence="3 4">SM2107</strain>
    </source>
</reference>
<dbReference type="PANTHER" id="PTHR30005:SF14">
    <property type="entry name" value="EXOPOLYPHOSPHATASE"/>
    <property type="match status" value="1"/>
</dbReference>
<dbReference type="EMBL" id="JAHRID010000009">
    <property type="protein sequence ID" value="MBV2130788.1"/>
    <property type="molecule type" value="Genomic_DNA"/>
</dbReference>
<name>A0ABS6MPP4_9GAMM</name>
<dbReference type="InterPro" id="IPR050273">
    <property type="entry name" value="GppA/Ppx_hydrolase"/>
</dbReference>
<dbReference type="InterPro" id="IPR003695">
    <property type="entry name" value="Ppx_GppA_N"/>
</dbReference>
<comment type="caution">
    <text evidence="3">The sequence shown here is derived from an EMBL/GenBank/DDBJ whole genome shotgun (WGS) entry which is preliminary data.</text>
</comment>